<keyword evidence="3" id="KW-1185">Reference proteome</keyword>
<evidence type="ECO:0000313" key="2">
    <source>
        <dbReference type="EMBL" id="MCU9595844.1"/>
    </source>
</evidence>
<feature type="domain" description="Intracellular proteinase inhibitor BsuPI" evidence="1">
    <location>
        <begin position="40"/>
        <end position="121"/>
    </location>
</feature>
<dbReference type="RefSeq" id="WP_263062398.1">
    <property type="nucleotide sequence ID" value="NZ_JAOUSE010000085.1"/>
</dbReference>
<sequence>MEEQKENLNKSEEKNGSIEKEFVNKKVGSEVAKHFQSLLQIKKEDGNLLLDFTLNNISKEDLTLTFTSGQHYDFLIFNKDNNLIYQWSKGRFFTMGMKDVMLEPGDQLKWSTSWDFENQIGEQVSKDEEYLIEFLVTAQVEPKVSPEELRSKEKYIP</sequence>
<proteinExistence type="predicted"/>
<comment type="caution">
    <text evidence="2">The sequence shown here is derived from an EMBL/GenBank/DDBJ whole genome shotgun (WGS) entry which is preliminary data.</text>
</comment>
<dbReference type="InterPro" id="IPR038144">
    <property type="entry name" value="IPI"/>
</dbReference>
<dbReference type="Pfam" id="PF12690">
    <property type="entry name" value="BsuPI"/>
    <property type="match status" value="1"/>
</dbReference>
<name>A0ABT2WMA3_9BACI</name>
<dbReference type="Proteomes" id="UP001208656">
    <property type="component" value="Unassembled WGS sequence"/>
</dbReference>
<organism evidence="2 3">
    <name type="scientific">Pallidibacillus thermolactis</name>
    <dbReference type="NCBI Taxonomy" id="251051"/>
    <lineage>
        <taxon>Bacteria</taxon>
        <taxon>Bacillati</taxon>
        <taxon>Bacillota</taxon>
        <taxon>Bacilli</taxon>
        <taxon>Bacillales</taxon>
        <taxon>Bacillaceae</taxon>
        <taxon>Pallidibacillus</taxon>
    </lineage>
</organism>
<evidence type="ECO:0000259" key="1">
    <source>
        <dbReference type="Pfam" id="PF12690"/>
    </source>
</evidence>
<accession>A0ABT2WMA3</accession>
<dbReference type="Gene3D" id="2.60.40.2360">
    <property type="entry name" value="Intracellular proteinase inhibitor BsuPI"/>
    <property type="match status" value="1"/>
</dbReference>
<reference evidence="2 3" key="1">
    <citation type="submission" date="2022-10" db="EMBL/GenBank/DDBJ databases">
        <title>Description of Fervidibacillus gen. nov. in the family Fervidibacillaceae fam. nov. with two species, Fervidibacillus albus sp. nov., and Fervidibacillus halotolerans sp. nov., isolated from tidal flat sediments.</title>
        <authorList>
            <person name="Kwon K.K."/>
            <person name="Yang S.-H."/>
        </authorList>
    </citation>
    <scope>NUCLEOTIDE SEQUENCE [LARGE SCALE GENOMIC DNA]</scope>
    <source>
        <strain evidence="2 3">DSM 23332</strain>
    </source>
</reference>
<protein>
    <recommendedName>
        <fullName evidence="1">Intracellular proteinase inhibitor BsuPI domain-containing protein</fullName>
    </recommendedName>
</protein>
<dbReference type="InterPro" id="IPR020481">
    <property type="entry name" value="Intracell_prot_inh_BsuPI"/>
</dbReference>
<evidence type="ECO:0000313" key="3">
    <source>
        <dbReference type="Proteomes" id="UP001208656"/>
    </source>
</evidence>
<gene>
    <name evidence="2" type="ORF">OEV82_15675</name>
</gene>
<dbReference type="EMBL" id="JAOUSE010000085">
    <property type="protein sequence ID" value="MCU9595844.1"/>
    <property type="molecule type" value="Genomic_DNA"/>
</dbReference>